<keyword evidence="1" id="KW-0285">Flavoprotein</keyword>
<dbReference type="InterPro" id="IPR050346">
    <property type="entry name" value="FMO-like"/>
</dbReference>
<keyword evidence="2" id="KW-0274">FAD</keyword>
<organism evidence="4 5">
    <name type="scientific">Phaeoacremonium minimum (strain UCR-PA7)</name>
    <name type="common">Esca disease fungus</name>
    <name type="synonym">Togninia minima</name>
    <dbReference type="NCBI Taxonomy" id="1286976"/>
    <lineage>
        <taxon>Eukaryota</taxon>
        <taxon>Fungi</taxon>
        <taxon>Dikarya</taxon>
        <taxon>Ascomycota</taxon>
        <taxon>Pezizomycotina</taxon>
        <taxon>Sordariomycetes</taxon>
        <taxon>Sordariomycetidae</taxon>
        <taxon>Togniniales</taxon>
        <taxon>Togniniaceae</taxon>
        <taxon>Phaeoacremonium</taxon>
    </lineage>
</organism>
<dbReference type="Proteomes" id="UP000014074">
    <property type="component" value="Unassembled WGS sequence"/>
</dbReference>
<dbReference type="HOGENOM" id="CLU_019225_1_0_1"/>
<dbReference type="InterPro" id="IPR036188">
    <property type="entry name" value="FAD/NAD-bd_sf"/>
</dbReference>
<name>R8BDD5_PHAM7</name>
<dbReference type="RefSeq" id="XP_007917928.1">
    <property type="nucleotide sequence ID" value="XM_007919737.1"/>
</dbReference>
<reference evidence="5" key="1">
    <citation type="journal article" date="2013" name="Genome Announc.">
        <title>Draft genome sequence of the ascomycete Phaeoacremonium aleophilum strain UCR-PA7, a causal agent of the esca disease complex in grapevines.</title>
        <authorList>
            <person name="Blanco-Ulate B."/>
            <person name="Rolshausen P."/>
            <person name="Cantu D."/>
        </authorList>
    </citation>
    <scope>NUCLEOTIDE SEQUENCE [LARGE SCALE GENOMIC DNA]</scope>
    <source>
        <strain evidence="5">UCR-PA7</strain>
    </source>
</reference>
<dbReference type="GO" id="GO:0004497">
    <property type="term" value="F:monooxygenase activity"/>
    <property type="evidence" value="ECO:0007669"/>
    <property type="project" value="UniProtKB-KW"/>
</dbReference>
<sequence>MSEAYDMVVVGSGWFGLGAARAYLETHPSEKIVVFESNESVGGTWSEHRLYPGLKSNNMVGSYEFPDFPMSEEVYGVKAEGHIPGAVLHRYLTDFSRAYRIHERLQFQTTVQLVEPTTSGWRLTVESPQGQRQVETARLILATGLTSTPNMPDYKGSDSFGKPLFHAKDFCTRAPELEGLKNVVVVGGAKSAYDVAYAMVEGGAEVDLIIKPESTGPVWIAPRKVTPLKHRTDTILNVRFMSWFSPCPWGAEDGYGAVRRFLNKTFIGCALTRGFWSLIGNDILQEHKYDNHPELSKLKPWNSVFWIGSGLSIYNYNTSLFDMVRAGKIRVHIENVDHLEAGIVVLESGQSIKADAIVCSTGWKKESTLKFAGLDEQALGLPFSEELQTKLNREFDGRILEDFPILKDQPQLRFQRRPAEPLRYYRFMVPPGQLKKRNIAFAGMISSVSTAICATAQGIWISAFMDGKLEREAKTQEEITQEIMLHTQWGKWRYPCGYGASLPDLVFEGIPYTDMLLKDLGIKSHRKPSLYKELTQAYAPADYNGVMDEWKAKSGTKTWNS</sequence>
<keyword evidence="4" id="KW-0503">Monooxygenase</keyword>
<dbReference type="EMBL" id="KB933272">
    <property type="protein sequence ID" value="EON97304.1"/>
    <property type="molecule type" value="Genomic_DNA"/>
</dbReference>
<proteinExistence type="predicted"/>
<dbReference type="KEGG" id="tmn:UCRPA7_7203"/>
<protein>
    <submittedName>
        <fullName evidence="4">Putative flavin-binding monooxygenase-like protein</fullName>
    </submittedName>
</protein>
<evidence type="ECO:0000256" key="1">
    <source>
        <dbReference type="ARBA" id="ARBA00022630"/>
    </source>
</evidence>
<dbReference type="SUPFAM" id="SSF51905">
    <property type="entry name" value="FAD/NAD(P)-binding domain"/>
    <property type="match status" value="3"/>
</dbReference>
<evidence type="ECO:0000313" key="4">
    <source>
        <dbReference type="EMBL" id="EON97304.1"/>
    </source>
</evidence>
<keyword evidence="3" id="KW-0560">Oxidoreductase</keyword>
<keyword evidence="5" id="KW-1185">Reference proteome</keyword>
<dbReference type="PANTHER" id="PTHR23023">
    <property type="entry name" value="DIMETHYLANILINE MONOOXYGENASE"/>
    <property type="match status" value="1"/>
</dbReference>
<dbReference type="Pfam" id="PF13738">
    <property type="entry name" value="Pyr_redox_3"/>
    <property type="match status" value="1"/>
</dbReference>
<accession>R8BDD5</accession>
<dbReference type="eggNOG" id="KOG1399">
    <property type="taxonomic scope" value="Eukaryota"/>
</dbReference>
<gene>
    <name evidence="4" type="ORF">UCRPA7_7203</name>
</gene>
<dbReference type="GeneID" id="19327941"/>
<evidence type="ECO:0000256" key="2">
    <source>
        <dbReference type="ARBA" id="ARBA00022827"/>
    </source>
</evidence>
<dbReference type="Gene3D" id="3.50.50.60">
    <property type="entry name" value="FAD/NAD(P)-binding domain"/>
    <property type="match status" value="1"/>
</dbReference>
<dbReference type="AlphaFoldDB" id="R8BDD5"/>
<evidence type="ECO:0000313" key="5">
    <source>
        <dbReference type="Proteomes" id="UP000014074"/>
    </source>
</evidence>
<dbReference type="OrthoDB" id="2915840at2759"/>
<evidence type="ECO:0000256" key="3">
    <source>
        <dbReference type="ARBA" id="ARBA00023002"/>
    </source>
</evidence>